<dbReference type="EMBL" id="KZ503303">
    <property type="protein sequence ID" value="PKU66000.1"/>
    <property type="molecule type" value="Genomic_DNA"/>
</dbReference>
<evidence type="ECO:0000313" key="3">
    <source>
        <dbReference type="Proteomes" id="UP000233837"/>
    </source>
</evidence>
<name>A0A2I0VRG0_9ASPA</name>
<protein>
    <submittedName>
        <fullName evidence="2">Uncharacterized protein</fullName>
    </submittedName>
</protein>
<dbReference type="Proteomes" id="UP000233837">
    <property type="component" value="Unassembled WGS sequence"/>
</dbReference>
<sequence length="94" mass="10524">MVIPDHRQRIAGGNPPTDLHRSVPLRPVDQRSIKNCNDSLDQEPIRISSNLVIREGFRPLVRVEPTVEGKGKGVLIDRNTDEMTIPVSPSKFDT</sequence>
<dbReference type="AlphaFoldDB" id="A0A2I0VRG0"/>
<accession>A0A2I0VRG0</accession>
<evidence type="ECO:0000256" key="1">
    <source>
        <dbReference type="SAM" id="MobiDB-lite"/>
    </source>
</evidence>
<evidence type="ECO:0000313" key="2">
    <source>
        <dbReference type="EMBL" id="PKU66000.1"/>
    </source>
</evidence>
<organism evidence="2 3">
    <name type="scientific">Dendrobium catenatum</name>
    <dbReference type="NCBI Taxonomy" id="906689"/>
    <lineage>
        <taxon>Eukaryota</taxon>
        <taxon>Viridiplantae</taxon>
        <taxon>Streptophyta</taxon>
        <taxon>Embryophyta</taxon>
        <taxon>Tracheophyta</taxon>
        <taxon>Spermatophyta</taxon>
        <taxon>Magnoliopsida</taxon>
        <taxon>Liliopsida</taxon>
        <taxon>Asparagales</taxon>
        <taxon>Orchidaceae</taxon>
        <taxon>Epidendroideae</taxon>
        <taxon>Malaxideae</taxon>
        <taxon>Dendrobiinae</taxon>
        <taxon>Dendrobium</taxon>
    </lineage>
</organism>
<reference evidence="2 3" key="2">
    <citation type="journal article" date="2017" name="Nature">
        <title>The Apostasia genome and the evolution of orchids.</title>
        <authorList>
            <person name="Zhang G.Q."/>
            <person name="Liu K.W."/>
            <person name="Li Z."/>
            <person name="Lohaus R."/>
            <person name="Hsiao Y.Y."/>
            <person name="Niu S.C."/>
            <person name="Wang J.Y."/>
            <person name="Lin Y.C."/>
            <person name="Xu Q."/>
            <person name="Chen L.J."/>
            <person name="Yoshida K."/>
            <person name="Fujiwara S."/>
            <person name="Wang Z.W."/>
            <person name="Zhang Y.Q."/>
            <person name="Mitsuda N."/>
            <person name="Wang M."/>
            <person name="Liu G.H."/>
            <person name="Pecoraro L."/>
            <person name="Huang H.X."/>
            <person name="Xiao X.J."/>
            <person name="Lin M."/>
            <person name="Wu X.Y."/>
            <person name="Wu W.L."/>
            <person name="Chen Y.Y."/>
            <person name="Chang S.B."/>
            <person name="Sakamoto S."/>
            <person name="Ohme-Takagi M."/>
            <person name="Yagi M."/>
            <person name="Zeng S.J."/>
            <person name="Shen C.Y."/>
            <person name="Yeh C.M."/>
            <person name="Luo Y.B."/>
            <person name="Tsai W.C."/>
            <person name="Van de Peer Y."/>
            <person name="Liu Z.J."/>
        </authorList>
    </citation>
    <scope>NUCLEOTIDE SEQUENCE [LARGE SCALE GENOMIC DNA]</scope>
    <source>
        <tissue evidence="2">The whole plant</tissue>
    </source>
</reference>
<proteinExistence type="predicted"/>
<feature type="region of interest" description="Disordered" evidence="1">
    <location>
        <begin position="1"/>
        <end position="23"/>
    </location>
</feature>
<reference evidence="2 3" key="1">
    <citation type="journal article" date="2016" name="Sci. Rep.">
        <title>The Dendrobium catenatum Lindl. genome sequence provides insights into polysaccharide synthase, floral development and adaptive evolution.</title>
        <authorList>
            <person name="Zhang G.Q."/>
            <person name="Xu Q."/>
            <person name="Bian C."/>
            <person name="Tsai W.C."/>
            <person name="Yeh C.M."/>
            <person name="Liu K.W."/>
            <person name="Yoshida K."/>
            <person name="Zhang L.S."/>
            <person name="Chang S.B."/>
            <person name="Chen F."/>
            <person name="Shi Y."/>
            <person name="Su Y.Y."/>
            <person name="Zhang Y.Q."/>
            <person name="Chen L.J."/>
            <person name="Yin Y."/>
            <person name="Lin M."/>
            <person name="Huang H."/>
            <person name="Deng H."/>
            <person name="Wang Z.W."/>
            <person name="Zhu S.L."/>
            <person name="Zhao X."/>
            <person name="Deng C."/>
            <person name="Niu S.C."/>
            <person name="Huang J."/>
            <person name="Wang M."/>
            <person name="Liu G.H."/>
            <person name="Yang H.J."/>
            <person name="Xiao X.J."/>
            <person name="Hsiao Y.Y."/>
            <person name="Wu W.L."/>
            <person name="Chen Y.Y."/>
            <person name="Mitsuda N."/>
            <person name="Ohme-Takagi M."/>
            <person name="Luo Y.B."/>
            <person name="Van de Peer Y."/>
            <person name="Liu Z.J."/>
        </authorList>
    </citation>
    <scope>NUCLEOTIDE SEQUENCE [LARGE SCALE GENOMIC DNA]</scope>
    <source>
        <tissue evidence="2">The whole plant</tissue>
    </source>
</reference>
<keyword evidence="3" id="KW-1185">Reference proteome</keyword>
<gene>
    <name evidence="2" type="ORF">MA16_Dca009075</name>
</gene>